<evidence type="ECO:0000313" key="3">
    <source>
        <dbReference type="EMBL" id="CAA9484506.1"/>
    </source>
</evidence>
<protein>
    <recommendedName>
        <fullName evidence="4">Polyketide cyclase/dehydrase</fullName>
    </recommendedName>
</protein>
<feature type="non-terminal residue" evidence="3">
    <location>
        <position position="234"/>
    </location>
</feature>
<evidence type="ECO:0000256" key="1">
    <source>
        <dbReference type="SAM" id="MobiDB-lite"/>
    </source>
</evidence>
<sequence length="234" mass="24215">MRFLALIGLAVATPAAAEVKASGEGGFAVEATRVVPATPAETYAALGRIGSWWNPSHSYSGKAENLSLQLRSGGCFCEKLADGGSVEHLRVVSARPGTLLRLTGGLGPLQGEGVNGSLTYALKPVAGGTEVSQTYVVGGFIRSGAVKLAPMVDAMLAETLSRFESSLRDKVGKARDQADPACAGLSANYVMLPAIAAPGLSRAWGTPDTDAGGTSRGRSRACRSQWFHRGRKAP</sequence>
<dbReference type="InterPro" id="IPR019587">
    <property type="entry name" value="Polyketide_cyclase/dehydratase"/>
</dbReference>
<feature type="chain" id="PRO_5026716385" description="Polyketide cyclase/dehydrase" evidence="2">
    <location>
        <begin position="18"/>
        <end position="234"/>
    </location>
</feature>
<reference evidence="3" key="1">
    <citation type="submission" date="2020-02" db="EMBL/GenBank/DDBJ databases">
        <authorList>
            <person name="Meier V. D."/>
        </authorList>
    </citation>
    <scope>NUCLEOTIDE SEQUENCE</scope>
    <source>
        <strain evidence="3">AVDCRST_MAG91</strain>
    </source>
</reference>
<organism evidence="3">
    <name type="scientific">uncultured Sphingomonadaceae bacterium</name>
    <dbReference type="NCBI Taxonomy" id="169976"/>
    <lineage>
        <taxon>Bacteria</taxon>
        <taxon>Pseudomonadati</taxon>
        <taxon>Pseudomonadota</taxon>
        <taxon>Alphaproteobacteria</taxon>
        <taxon>Sphingomonadales</taxon>
        <taxon>Sphingomonadaceae</taxon>
        <taxon>environmental samples</taxon>
    </lineage>
</organism>
<dbReference type="Pfam" id="PF10604">
    <property type="entry name" value="Polyketide_cyc2"/>
    <property type="match status" value="1"/>
</dbReference>
<dbReference type="EMBL" id="CADCVX010000051">
    <property type="protein sequence ID" value="CAA9484506.1"/>
    <property type="molecule type" value="Genomic_DNA"/>
</dbReference>
<feature type="compositionally biased region" description="Basic residues" evidence="1">
    <location>
        <begin position="217"/>
        <end position="234"/>
    </location>
</feature>
<name>A0A6J4S259_9SPHN</name>
<accession>A0A6J4S259</accession>
<evidence type="ECO:0000256" key="2">
    <source>
        <dbReference type="SAM" id="SignalP"/>
    </source>
</evidence>
<feature type="region of interest" description="Disordered" evidence="1">
    <location>
        <begin position="203"/>
        <end position="234"/>
    </location>
</feature>
<evidence type="ECO:0008006" key="4">
    <source>
        <dbReference type="Google" id="ProtNLM"/>
    </source>
</evidence>
<proteinExistence type="predicted"/>
<feature type="signal peptide" evidence="2">
    <location>
        <begin position="1"/>
        <end position="17"/>
    </location>
</feature>
<gene>
    <name evidence="3" type="ORF">AVDCRST_MAG91-190</name>
</gene>
<dbReference type="AlphaFoldDB" id="A0A6J4S259"/>
<keyword evidence="2" id="KW-0732">Signal</keyword>
<dbReference type="InterPro" id="IPR023393">
    <property type="entry name" value="START-like_dom_sf"/>
</dbReference>
<dbReference type="Gene3D" id="3.30.530.20">
    <property type="match status" value="1"/>
</dbReference>
<dbReference type="SUPFAM" id="SSF55961">
    <property type="entry name" value="Bet v1-like"/>
    <property type="match status" value="1"/>
</dbReference>